<evidence type="ECO:0000256" key="11">
    <source>
        <dbReference type="ARBA" id="ARBA00075328"/>
    </source>
</evidence>
<dbReference type="InterPro" id="IPR035985">
    <property type="entry name" value="Ubiquitin-activating_enz"/>
</dbReference>
<dbReference type="Gene3D" id="3.40.50.720">
    <property type="entry name" value="NAD(P)-binding Rossmann-like Domain"/>
    <property type="match status" value="1"/>
</dbReference>
<dbReference type="Pfam" id="PF00581">
    <property type="entry name" value="Rhodanese"/>
    <property type="match status" value="1"/>
</dbReference>
<evidence type="ECO:0000313" key="15">
    <source>
        <dbReference type="EMBL" id="THJ34893.1"/>
    </source>
</evidence>
<comment type="caution">
    <text evidence="15">The sequence shown here is derived from an EMBL/GenBank/DDBJ whole genome shotgun (WGS) entry which is preliminary data.</text>
</comment>
<keyword evidence="16" id="KW-1185">Reference proteome</keyword>
<dbReference type="InterPro" id="IPR001763">
    <property type="entry name" value="Rhodanese-like_dom"/>
</dbReference>
<feature type="transmembrane region" description="Helical" evidence="13">
    <location>
        <begin position="56"/>
        <end position="83"/>
    </location>
</feature>
<evidence type="ECO:0000256" key="12">
    <source>
        <dbReference type="ARBA" id="ARBA00078531"/>
    </source>
</evidence>
<keyword evidence="3" id="KW-0547">Nucleotide-binding</keyword>
<feature type="domain" description="Rhodanese" evidence="14">
    <location>
        <begin position="306"/>
        <end position="403"/>
    </location>
</feature>
<dbReference type="PANTHER" id="PTHR10953">
    <property type="entry name" value="UBIQUITIN-ACTIVATING ENZYME E1"/>
    <property type="match status" value="1"/>
</dbReference>
<dbReference type="SUPFAM" id="SSF69572">
    <property type="entry name" value="Activating enzymes of the ubiquitin-like proteins"/>
    <property type="match status" value="1"/>
</dbReference>
<dbReference type="FunFam" id="3.40.50.720:FF:000033">
    <property type="entry name" value="Adenylyltransferase and sulfurtransferase MOCS3"/>
    <property type="match status" value="1"/>
</dbReference>
<dbReference type="CDD" id="cd00757">
    <property type="entry name" value="ThiF_MoeB_HesA_family"/>
    <property type="match status" value="1"/>
</dbReference>
<evidence type="ECO:0000256" key="4">
    <source>
        <dbReference type="ARBA" id="ARBA00022840"/>
    </source>
</evidence>
<dbReference type="GO" id="GO:0004792">
    <property type="term" value="F:thiosulfate-cyanide sulfurtransferase activity"/>
    <property type="evidence" value="ECO:0007669"/>
    <property type="project" value="TreeGrafter"/>
</dbReference>
<dbReference type="OrthoDB" id="9804286at2"/>
<dbReference type="Gene3D" id="3.40.250.10">
    <property type="entry name" value="Rhodanese-like domain"/>
    <property type="match status" value="1"/>
</dbReference>
<keyword evidence="2 15" id="KW-0808">Transferase</keyword>
<organism evidence="15 16">
    <name type="scientific">Lampropedia aestuarii</name>
    <dbReference type="NCBI Taxonomy" id="2562762"/>
    <lineage>
        <taxon>Bacteria</taxon>
        <taxon>Pseudomonadati</taxon>
        <taxon>Pseudomonadota</taxon>
        <taxon>Betaproteobacteria</taxon>
        <taxon>Burkholderiales</taxon>
        <taxon>Comamonadaceae</taxon>
        <taxon>Lampropedia</taxon>
    </lineage>
</organism>
<dbReference type="PANTHER" id="PTHR10953:SF102">
    <property type="entry name" value="ADENYLYLTRANSFERASE AND SULFURTRANSFERASE MOCS3"/>
    <property type="match status" value="1"/>
</dbReference>
<evidence type="ECO:0000256" key="1">
    <source>
        <dbReference type="ARBA" id="ARBA00009919"/>
    </source>
</evidence>
<dbReference type="AlphaFoldDB" id="A0A4S5BUA4"/>
<dbReference type="InterPro" id="IPR036873">
    <property type="entry name" value="Rhodanese-like_dom_sf"/>
</dbReference>
<keyword evidence="13" id="KW-1133">Transmembrane helix</keyword>
<comment type="catalytic activity">
    <reaction evidence="5">
        <text>[molybdopterin-synthase sulfur-carrier protein]-C-terminal Gly-Gly + ATP + H(+) = [molybdopterin-synthase sulfur-carrier protein]-C-terminal Gly-Gly-AMP + diphosphate</text>
        <dbReference type="Rhea" id="RHEA:43616"/>
        <dbReference type="Rhea" id="RHEA-COMP:12159"/>
        <dbReference type="Rhea" id="RHEA-COMP:12202"/>
        <dbReference type="ChEBI" id="CHEBI:15378"/>
        <dbReference type="ChEBI" id="CHEBI:30616"/>
        <dbReference type="ChEBI" id="CHEBI:33019"/>
        <dbReference type="ChEBI" id="CHEBI:90618"/>
        <dbReference type="ChEBI" id="CHEBI:90778"/>
        <dbReference type="EC" id="2.7.7.80"/>
    </reaction>
</comment>
<dbReference type="GO" id="GO:0008146">
    <property type="term" value="F:sulfotransferase activity"/>
    <property type="evidence" value="ECO:0007669"/>
    <property type="project" value="TreeGrafter"/>
</dbReference>
<gene>
    <name evidence="15" type="primary">moeB</name>
    <name evidence="15" type="ORF">E8K88_05255</name>
</gene>
<name>A0A4S5BUA4_9BURK</name>
<dbReference type="InterPro" id="IPR045886">
    <property type="entry name" value="ThiF/MoeB/HesA"/>
</dbReference>
<dbReference type="GO" id="GO:0061605">
    <property type="term" value="F:molybdopterin-synthase adenylyltransferase activity"/>
    <property type="evidence" value="ECO:0007669"/>
    <property type="project" value="UniProtKB-EC"/>
</dbReference>
<evidence type="ECO:0000256" key="13">
    <source>
        <dbReference type="SAM" id="Phobius"/>
    </source>
</evidence>
<keyword evidence="13" id="KW-0812">Transmembrane</keyword>
<evidence type="ECO:0000256" key="7">
    <source>
        <dbReference type="ARBA" id="ARBA00063809"/>
    </source>
</evidence>
<sequence>MNRLLAHSTKRDEQVMEPLVEPAAALSPAEQARYARHTELQGFGLTAQLRMKNARVLVIGAGGLGSAIVPYLAAAGVGVLGIVDDDVVDLSNLQRQVMHSVATIGMAKTESAKQHVQGLNPHVEVVTHRLRLTAGNALEILRGYDLVLDGADNFATRYLVSDAAEILGIPCVWGSILQFEGQLSVFWRGHGPTYRDVFPEPPEPGEVPSCAQAGVLGVLPGQIGSLMAAEAIKLITGIGTPLLGRLMLFDALHTRWREMRVMADPDRPAVQALMADYPAFCGLPQASSQVARLTLEDFAASLVRTEPAHRRLVDVRQAQEAQMGMIDGAELLPLPELLQLSRAEQILERLPGLREHDPVVLYCQSGQRAMAAAAHLHKLGFKQVQVLEGNVAAWQAYKAAHAEGT</sequence>
<evidence type="ECO:0000259" key="14">
    <source>
        <dbReference type="PROSITE" id="PS50206"/>
    </source>
</evidence>
<comment type="similarity">
    <text evidence="1">Belongs to the HesA/MoeB/ThiF family.</text>
</comment>
<dbReference type="Proteomes" id="UP000306236">
    <property type="component" value="Unassembled WGS sequence"/>
</dbReference>
<accession>A0A4S5BUA4</accession>
<proteinExistence type="inferred from homology"/>
<evidence type="ECO:0000256" key="10">
    <source>
        <dbReference type="ARBA" id="ARBA00075110"/>
    </source>
</evidence>
<comment type="function">
    <text evidence="6">Catalyzes the adenylation by ATP of the carboxyl group of the C-terminal glycine of sulfur carrier protein MoaD.</text>
</comment>
<dbReference type="SUPFAM" id="SSF52821">
    <property type="entry name" value="Rhodanese/Cell cycle control phosphatase"/>
    <property type="match status" value="1"/>
</dbReference>
<dbReference type="NCBIfam" id="NF004281">
    <property type="entry name" value="PRK05690.1"/>
    <property type="match status" value="1"/>
</dbReference>
<dbReference type="GO" id="GO:0008641">
    <property type="term" value="F:ubiquitin-like modifier activating enzyme activity"/>
    <property type="evidence" value="ECO:0007669"/>
    <property type="project" value="InterPro"/>
</dbReference>
<evidence type="ECO:0000256" key="8">
    <source>
        <dbReference type="ARBA" id="ARBA00066884"/>
    </source>
</evidence>
<dbReference type="Pfam" id="PF00899">
    <property type="entry name" value="ThiF"/>
    <property type="match status" value="1"/>
</dbReference>
<dbReference type="GO" id="GO:0005829">
    <property type="term" value="C:cytosol"/>
    <property type="evidence" value="ECO:0007669"/>
    <property type="project" value="TreeGrafter"/>
</dbReference>
<comment type="subunit">
    <text evidence="7">Homodimer. Forms a stable heterotetrameric complex of 2 MoeB and 2 MoaD during adenylation of MoaD.</text>
</comment>
<dbReference type="EMBL" id="SSWX01000005">
    <property type="protein sequence ID" value="THJ34893.1"/>
    <property type="molecule type" value="Genomic_DNA"/>
</dbReference>
<evidence type="ECO:0000256" key="3">
    <source>
        <dbReference type="ARBA" id="ARBA00022741"/>
    </source>
</evidence>
<keyword evidence="15" id="KW-0548">Nucleotidyltransferase</keyword>
<keyword evidence="4" id="KW-0067">ATP-binding</keyword>
<evidence type="ECO:0000256" key="2">
    <source>
        <dbReference type="ARBA" id="ARBA00022679"/>
    </source>
</evidence>
<protein>
    <recommendedName>
        <fullName evidence="9">Molybdopterin-synthase adenylyltransferase</fullName>
        <ecNumber evidence="8">2.7.7.80</ecNumber>
    </recommendedName>
    <alternativeName>
        <fullName evidence="12">MoaD protein adenylase</fullName>
    </alternativeName>
    <alternativeName>
        <fullName evidence="10">Molybdopterin-converting factor subunit 1 adenylase</fullName>
    </alternativeName>
    <alternativeName>
        <fullName evidence="11">Sulfur carrier protein MoaD adenylyltransferase</fullName>
    </alternativeName>
</protein>
<dbReference type="InterPro" id="IPR000594">
    <property type="entry name" value="ThiF_NAD_FAD-bd"/>
</dbReference>
<evidence type="ECO:0000313" key="16">
    <source>
        <dbReference type="Proteomes" id="UP000306236"/>
    </source>
</evidence>
<evidence type="ECO:0000256" key="5">
    <source>
        <dbReference type="ARBA" id="ARBA00052218"/>
    </source>
</evidence>
<dbReference type="GO" id="GO:0005524">
    <property type="term" value="F:ATP binding"/>
    <property type="evidence" value="ECO:0007669"/>
    <property type="project" value="UniProtKB-KW"/>
</dbReference>
<reference evidence="15 16" key="1">
    <citation type="submission" date="2019-04" db="EMBL/GenBank/DDBJ databases">
        <title>Lampropedia sp YIM MLB12 draf genome.</title>
        <authorList>
            <person name="Wang Y.-X."/>
        </authorList>
    </citation>
    <scope>NUCLEOTIDE SEQUENCE [LARGE SCALE GENOMIC DNA]</scope>
    <source>
        <strain evidence="15 16">YIM MLB12</strain>
    </source>
</reference>
<dbReference type="PROSITE" id="PS50206">
    <property type="entry name" value="RHODANESE_3"/>
    <property type="match status" value="1"/>
</dbReference>
<dbReference type="CDD" id="cd00158">
    <property type="entry name" value="RHOD"/>
    <property type="match status" value="1"/>
</dbReference>
<dbReference type="EC" id="2.7.7.80" evidence="8"/>
<evidence type="ECO:0000256" key="9">
    <source>
        <dbReference type="ARBA" id="ARBA00073635"/>
    </source>
</evidence>
<evidence type="ECO:0000256" key="6">
    <source>
        <dbReference type="ARBA" id="ARBA00055169"/>
    </source>
</evidence>
<dbReference type="SMART" id="SM00450">
    <property type="entry name" value="RHOD"/>
    <property type="match status" value="1"/>
</dbReference>
<keyword evidence="13" id="KW-0472">Membrane</keyword>